<dbReference type="PANTHER" id="PTHR32035:SF3">
    <property type="entry name" value="SMALL RIBOSOMAL SUBUNIT PROTEIN MS38"/>
    <property type="match status" value="1"/>
</dbReference>
<dbReference type="GO" id="GO:0005739">
    <property type="term" value="C:mitochondrion"/>
    <property type="evidence" value="ECO:0007669"/>
    <property type="project" value="UniProtKB-SubCell"/>
</dbReference>
<organism evidence="8">
    <name type="scientific">Spathaspora passalidarum (strain NRRL Y-27907 / 11-Y1)</name>
    <dbReference type="NCBI Taxonomy" id="619300"/>
    <lineage>
        <taxon>Eukaryota</taxon>
        <taxon>Fungi</taxon>
        <taxon>Dikarya</taxon>
        <taxon>Ascomycota</taxon>
        <taxon>Saccharomycotina</taxon>
        <taxon>Pichiomycetes</taxon>
        <taxon>Debaryomycetaceae</taxon>
        <taxon>Spathaspora</taxon>
    </lineage>
</organism>
<protein>
    <recommendedName>
        <fullName evidence="4">Small ribosomal subunit protein mS38</fullName>
    </recommendedName>
</protein>
<keyword evidence="8" id="KW-1185">Reference proteome</keyword>
<feature type="region of interest" description="Disordered" evidence="5">
    <location>
        <begin position="44"/>
        <end position="79"/>
    </location>
</feature>
<comment type="subcellular location">
    <subcellularLocation>
        <location evidence="1">Mitochondrion</location>
    </subcellularLocation>
</comment>
<evidence type="ECO:0000313" key="8">
    <source>
        <dbReference type="Proteomes" id="UP000000709"/>
    </source>
</evidence>
<dbReference type="SMART" id="SM01155">
    <property type="entry name" value="DUF1713"/>
    <property type="match status" value="1"/>
</dbReference>
<dbReference type="PANTHER" id="PTHR32035">
    <property type="entry name" value="AURORA KINASE A-INTERACTING PROTEIN"/>
    <property type="match status" value="1"/>
</dbReference>
<accession>G3APP9</accession>
<evidence type="ECO:0000313" key="7">
    <source>
        <dbReference type="EMBL" id="EGW32220.1"/>
    </source>
</evidence>
<reference evidence="7 8" key="1">
    <citation type="journal article" date="2011" name="Proc. Natl. Acad. Sci. U.S.A.">
        <title>Comparative genomics of xylose-fermenting fungi for enhanced biofuel production.</title>
        <authorList>
            <person name="Wohlbach D.J."/>
            <person name="Kuo A."/>
            <person name="Sato T.K."/>
            <person name="Potts K.M."/>
            <person name="Salamov A.A."/>
            <person name="LaButti K.M."/>
            <person name="Sun H."/>
            <person name="Clum A."/>
            <person name="Pangilinan J.L."/>
            <person name="Lindquist E.A."/>
            <person name="Lucas S."/>
            <person name="Lapidus A."/>
            <person name="Jin M."/>
            <person name="Gunawan C."/>
            <person name="Balan V."/>
            <person name="Dale B.E."/>
            <person name="Jeffries T.W."/>
            <person name="Zinkel R."/>
            <person name="Barry K.W."/>
            <person name="Grigoriev I.V."/>
            <person name="Gasch A.P."/>
        </authorList>
    </citation>
    <scope>NUCLEOTIDE SEQUENCE [LARGE SCALE GENOMIC DNA]</scope>
    <source>
        <strain evidence="8">NRRL Y-27907 / 11-Y1</strain>
    </source>
</reference>
<evidence type="ECO:0000256" key="3">
    <source>
        <dbReference type="ARBA" id="ARBA00035647"/>
    </source>
</evidence>
<evidence type="ECO:0000256" key="1">
    <source>
        <dbReference type="ARBA" id="ARBA00004173"/>
    </source>
</evidence>
<sequence length="79" mass="9287">MMQFGQQPSFIIPAILQQQPCIIAPAQPKIGNLVKDLQENVDEDTMHADSVKRKRKLKMKKHKLRKRRRLQRSLKKRLG</sequence>
<dbReference type="AlphaFoldDB" id="G3APP9"/>
<keyword evidence="2" id="KW-0496">Mitochondrion</keyword>
<feature type="non-terminal residue" evidence="7">
    <location>
        <position position="79"/>
    </location>
</feature>
<feature type="compositionally biased region" description="Basic residues" evidence="5">
    <location>
        <begin position="52"/>
        <end position="79"/>
    </location>
</feature>
<dbReference type="InParanoid" id="G3APP9"/>
<evidence type="ECO:0000256" key="4">
    <source>
        <dbReference type="ARBA" id="ARBA00035682"/>
    </source>
</evidence>
<dbReference type="Proteomes" id="UP000000709">
    <property type="component" value="Unassembled WGS sequence"/>
</dbReference>
<feature type="domain" description="Ribosomal protein mS38 C-terminal" evidence="6">
    <location>
        <begin position="47"/>
        <end position="79"/>
    </location>
</feature>
<proteinExistence type="inferred from homology"/>
<comment type="similarity">
    <text evidence="3">Belongs to the mitochondrion-specific ribosomal protein mS38 family.</text>
</comment>
<gene>
    <name evidence="7" type="ORF">SPAPADRAFT_61299</name>
</gene>
<dbReference type="RefSeq" id="XP_007375496.1">
    <property type="nucleotide sequence ID" value="XM_007375434.1"/>
</dbReference>
<dbReference type="Pfam" id="PF08213">
    <property type="entry name" value="COX24_C"/>
    <property type="match status" value="1"/>
</dbReference>
<evidence type="ECO:0000259" key="6">
    <source>
        <dbReference type="SMART" id="SM01155"/>
    </source>
</evidence>
<dbReference type="HOGENOM" id="CLU_2612682_0_0_1"/>
<dbReference type="EMBL" id="GL996502">
    <property type="protein sequence ID" value="EGW32220.1"/>
    <property type="molecule type" value="Genomic_DNA"/>
</dbReference>
<name>G3APP9_SPAPN</name>
<dbReference type="KEGG" id="spaa:SPAPADRAFT_61299"/>
<dbReference type="InterPro" id="IPR013177">
    <property type="entry name" value="Ribosomal_mS38_C"/>
</dbReference>
<dbReference type="GeneID" id="18873829"/>
<evidence type="ECO:0000256" key="2">
    <source>
        <dbReference type="ARBA" id="ARBA00023128"/>
    </source>
</evidence>
<evidence type="ECO:0000256" key="5">
    <source>
        <dbReference type="SAM" id="MobiDB-lite"/>
    </source>
</evidence>